<dbReference type="Pfam" id="PF02311">
    <property type="entry name" value="AraC_binding"/>
    <property type="match status" value="1"/>
</dbReference>
<dbReference type="Pfam" id="PF12833">
    <property type="entry name" value="HTH_18"/>
    <property type="match status" value="1"/>
</dbReference>
<dbReference type="SUPFAM" id="SSF51215">
    <property type="entry name" value="Regulatory protein AraC"/>
    <property type="match status" value="1"/>
</dbReference>
<dbReference type="InterPro" id="IPR018060">
    <property type="entry name" value="HTH_AraC"/>
</dbReference>
<dbReference type="EMBL" id="JBHTLU010000036">
    <property type="protein sequence ID" value="MFD1223708.1"/>
    <property type="molecule type" value="Genomic_DNA"/>
</dbReference>
<dbReference type="InterPro" id="IPR037923">
    <property type="entry name" value="HTH-like"/>
</dbReference>
<gene>
    <name evidence="5" type="ORF">ACFQ4B_26655</name>
</gene>
<proteinExistence type="predicted"/>
<evidence type="ECO:0000259" key="4">
    <source>
        <dbReference type="PROSITE" id="PS01124"/>
    </source>
</evidence>
<dbReference type="Gene3D" id="1.10.10.60">
    <property type="entry name" value="Homeodomain-like"/>
    <property type="match status" value="2"/>
</dbReference>
<dbReference type="Proteomes" id="UP001597180">
    <property type="component" value="Unassembled WGS sequence"/>
</dbReference>
<dbReference type="PROSITE" id="PS00041">
    <property type="entry name" value="HTH_ARAC_FAMILY_1"/>
    <property type="match status" value="1"/>
</dbReference>
<dbReference type="SUPFAM" id="SSF46689">
    <property type="entry name" value="Homeodomain-like"/>
    <property type="match status" value="2"/>
</dbReference>
<dbReference type="InterPro" id="IPR003313">
    <property type="entry name" value="AraC-bd"/>
</dbReference>
<dbReference type="PROSITE" id="PS01124">
    <property type="entry name" value="HTH_ARAC_FAMILY_2"/>
    <property type="match status" value="1"/>
</dbReference>
<evidence type="ECO:0000256" key="1">
    <source>
        <dbReference type="ARBA" id="ARBA00023015"/>
    </source>
</evidence>
<protein>
    <submittedName>
        <fullName evidence="5">AraC family transcriptional regulator</fullName>
    </submittedName>
</protein>
<evidence type="ECO:0000256" key="2">
    <source>
        <dbReference type="ARBA" id="ARBA00023125"/>
    </source>
</evidence>
<keyword evidence="1" id="KW-0805">Transcription regulation</keyword>
<keyword evidence="2" id="KW-0238">DNA-binding</keyword>
<organism evidence="5 6">
    <name type="scientific">Paenibacillus vulneris</name>
    <dbReference type="NCBI Taxonomy" id="1133364"/>
    <lineage>
        <taxon>Bacteria</taxon>
        <taxon>Bacillati</taxon>
        <taxon>Bacillota</taxon>
        <taxon>Bacilli</taxon>
        <taxon>Bacillales</taxon>
        <taxon>Paenibacillaceae</taxon>
        <taxon>Paenibacillus</taxon>
    </lineage>
</organism>
<dbReference type="SMART" id="SM00342">
    <property type="entry name" value="HTH_ARAC"/>
    <property type="match status" value="1"/>
</dbReference>
<accession>A0ABW3USJ3</accession>
<dbReference type="Gene3D" id="2.60.120.10">
    <property type="entry name" value="Jelly Rolls"/>
    <property type="match status" value="1"/>
</dbReference>
<evidence type="ECO:0000313" key="5">
    <source>
        <dbReference type="EMBL" id="MFD1223708.1"/>
    </source>
</evidence>
<dbReference type="PANTHER" id="PTHR43280:SF2">
    <property type="entry name" value="HTH-TYPE TRANSCRIPTIONAL REGULATOR EXSA"/>
    <property type="match status" value="1"/>
</dbReference>
<keyword evidence="3" id="KW-0804">Transcription</keyword>
<dbReference type="RefSeq" id="WP_345587861.1">
    <property type="nucleotide sequence ID" value="NZ_BAABJG010000014.1"/>
</dbReference>
<evidence type="ECO:0000256" key="3">
    <source>
        <dbReference type="ARBA" id="ARBA00023163"/>
    </source>
</evidence>
<keyword evidence="6" id="KW-1185">Reference proteome</keyword>
<dbReference type="InterPro" id="IPR014710">
    <property type="entry name" value="RmlC-like_jellyroll"/>
</dbReference>
<comment type="caution">
    <text evidence="5">The sequence shown here is derived from an EMBL/GenBank/DDBJ whole genome shotgun (WGS) entry which is preliminary data.</text>
</comment>
<dbReference type="InterPro" id="IPR009057">
    <property type="entry name" value="Homeodomain-like_sf"/>
</dbReference>
<reference evidence="6" key="1">
    <citation type="journal article" date="2019" name="Int. J. Syst. Evol. Microbiol.">
        <title>The Global Catalogue of Microorganisms (GCM) 10K type strain sequencing project: providing services to taxonomists for standard genome sequencing and annotation.</title>
        <authorList>
            <consortium name="The Broad Institute Genomics Platform"/>
            <consortium name="The Broad Institute Genome Sequencing Center for Infectious Disease"/>
            <person name="Wu L."/>
            <person name="Ma J."/>
        </authorList>
    </citation>
    <scope>NUCLEOTIDE SEQUENCE [LARGE SCALE GENOMIC DNA]</scope>
    <source>
        <strain evidence="6">CCUG 53270</strain>
    </source>
</reference>
<dbReference type="PANTHER" id="PTHR43280">
    <property type="entry name" value="ARAC-FAMILY TRANSCRIPTIONAL REGULATOR"/>
    <property type="match status" value="1"/>
</dbReference>
<dbReference type="InterPro" id="IPR018062">
    <property type="entry name" value="HTH_AraC-typ_CS"/>
</dbReference>
<feature type="domain" description="HTH araC/xylS-type" evidence="4">
    <location>
        <begin position="168"/>
        <end position="266"/>
    </location>
</feature>
<evidence type="ECO:0000313" key="6">
    <source>
        <dbReference type="Proteomes" id="UP001597180"/>
    </source>
</evidence>
<name>A0ABW3USJ3_9BACL</name>
<sequence>MHSNFSISVAKRAETYNFIKYHYHNFYEIYYLLAGERRYYIEDRTFLVKKGSLVFINKNQLHKTMEGSHPEHERVVLYFTDAFIKPFLQEQPDLLLPFQESCLLELNLQEQSRIEHILLELIREYGNTGLHGRELYFKTLVVQLLLFSIRKLSESSEVPHSRLHRTILAVLDYCGLHYHEPISLHSVAERFHVSDSYLSRLFKQHTGFHFTEYIHAFRIREAQRLIKETGLKMTDIAEQVGYINTTHFNRKFKQVARMSPSAYKKMIKSVNSGT</sequence>